<organism evidence="3 4">
    <name type="scientific">Trichophyton interdigitale (strain MR816)</name>
    <dbReference type="NCBI Taxonomy" id="1215338"/>
    <lineage>
        <taxon>Eukaryota</taxon>
        <taxon>Fungi</taxon>
        <taxon>Dikarya</taxon>
        <taxon>Ascomycota</taxon>
        <taxon>Pezizomycotina</taxon>
        <taxon>Eurotiomycetes</taxon>
        <taxon>Eurotiomycetidae</taxon>
        <taxon>Onygenales</taxon>
        <taxon>Arthrodermataceae</taxon>
        <taxon>Trichophyton</taxon>
    </lineage>
</organism>
<dbReference type="OMA" id="PKYCGRK"/>
<dbReference type="InterPro" id="IPR051477">
    <property type="entry name" value="Expansin_CellWall"/>
</dbReference>
<comment type="caution">
    <text evidence="3">The sequence shown here is derived from an EMBL/GenBank/DDBJ whole genome shotgun (WGS) entry which is preliminary data.</text>
</comment>
<dbReference type="AlphaFoldDB" id="A0A059JK85"/>
<evidence type="ECO:0000256" key="1">
    <source>
        <dbReference type="ARBA" id="ARBA00022729"/>
    </source>
</evidence>
<evidence type="ECO:0008006" key="5">
    <source>
        <dbReference type="Google" id="ProtNLM"/>
    </source>
</evidence>
<evidence type="ECO:0000256" key="2">
    <source>
        <dbReference type="SAM" id="SignalP"/>
    </source>
</evidence>
<keyword evidence="4" id="KW-1185">Reference proteome</keyword>
<dbReference type="STRING" id="1215338.A0A059JK85"/>
<dbReference type="PANTHER" id="PTHR31836:SF24">
    <property type="entry name" value="RLPA-LIKE PROTEIN DOUBLE-PSI BETA-BARREL DOMAIN-CONTAINING PROTEIN"/>
    <property type="match status" value="1"/>
</dbReference>
<dbReference type="EMBL" id="AOKY01000028">
    <property type="protein sequence ID" value="KDB27902.1"/>
    <property type="molecule type" value="Genomic_DNA"/>
</dbReference>
<evidence type="ECO:0000313" key="4">
    <source>
        <dbReference type="Proteomes" id="UP000024533"/>
    </source>
</evidence>
<feature type="signal peptide" evidence="2">
    <location>
        <begin position="1"/>
        <end position="20"/>
    </location>
</feature>
<reference evidence="3 4" key="1">
    <citation type="submission" date="2014-02" db="EMBL/GenBank/DDBJ databases">
        <title>The Genome Sequence of Trichophyton interdigitale MR816.</title>
        <authorList>
            <consortium name="The Broad Institute Genomics Platform"/>
            <person name="Cuomo C.A."/>
            <person name="White T.C."/>
            <person name="Graser Y."/>
            <person name="Martinez-Rossi N."/>
            <person name="Heitman J."/>
            <person name="Young S.K."/>
            <person name="Zeng Q."/>
            <person name="Gargeya S."/>
            <person name="Abouelleil A."/>
            <person name="Alvarado L."/>
            <person name="Chapman S.B."/>
            <person name="Gainer-Dewar J."/>
            <person name="Goldberg J."/>
            <person name="Griggs A."/>
            <person name="Gujja S."/>
            <person name="Hansen M."/>
            <person name="Howarth C."/>
            <person name="Imamovic A."/>
            <person name="Larimer J."/>
            <person name="Martinez D."/>
            <person name="Murphy C."/>
            <person name="Pearson M.D."/>
            <person name="Persinoti G."/>
            <person name="Poon T."/>
            <person name="Priest M."/>
            <person name="Roberts A.D."/>
            <person name="Saif S."/>
            <person name="Shea T.D."/>
            <person name="Sykes S.N."/>
            <person name="Wortman J."/>
            <person name="Nusbaum C."/>
            <person name="Birren B."/>
        </authorList>
    </citation>
    <scope>NUCLEOTIDE SEQUENCE [LARGE SCALE GENOMIC DNA]</scope>
    <source>
        <strain evidence="3 4">MR816</strain>
    </source>
</reference>
<name>A0A059JK85_TRIIM</name>
<accession>A0A059JK85</accession>
<evidence type="ECO:0000313" key="3">
    <source>
        <dbReference type="EMBL" id="KDB27902.1"/>
    </source>
</evidence>
<dbReference type="OrthoDB" id="4168200at2759"/>
<dbReference type="Proteomes" id="UP000024533">
    <property type="component" value="Unassembled WGS sequence"/>
</dbReference>
<protein>
    <recommendedName>
        <fullName evidence="5">RlpA-like protein double-psi beta-barrel domain-containing protein</fullName>
    </recommendedName>
</protein>
<dbReference type="InterPro" id="IPR036908">
    <property type="entry name" value="RlpA-like_sf"/>
</dbReference>
<dbReference type="HOGENOM" id="CLU_047639_3_0_1"/>
<dbReference type="PANTHER" id="PTHR31836">
    <property type="match status" value="1"/>
</dbReference>
<dbReference type="CDD" id="cd22191">
    <property type="entry name" value="DPBB_RlpA_EXP_N-like"/>
    <property type="match status" value="1"/>
</dbReference>
<proteinExistence type="predicted"/>
<dbReference type="Gene3D" id="2.40.40.10">
    <property type="entry name" value="RlpA-like domain"/>
    <property type="match status" value="1"/>
</dbReference>
<feature type="chain" id="PRO_5001579215" description="RlpA-like protein double-psi beta-barrel domain-containing protein" evidence="2">
    <location>
        <begin position="21"/>
        <end position="138"/>
    </location>
</feature>
<sequence>MAVKSFYALSLLAVCGIVSGLPAHIQNKVAQLAPTTTLDSTGRGTIYYQMGAAGSCGAVHGDGDYIVALGPNYMKGPNSPYCGRRISAKNTSNGKTVTVTVADTCPTCGPGDIDFALGPWNSLTNNASPGVFPLSWYV</sequence>
<dbReference type="SUPFAM" id="SSF50685">
    <property type="entry name" value="Barwin-like endoglucanases"/>
    <property type="match status" value="1"/>
</dbReference>
<keyword evidence="1 2" id="KW-0732">Signal</keyword>
<gene>
    <name evidence="3" type="ORF">H109_00332</name>
</gene>